<evidence type="ECO:0000256" key="1">
    <source>
        <dbReference type="SAM" id="Phobius"/>
    </source>
</evidence>
<reference evidence="4" key="2">
    <citation type="submission" date="2020-09" db="EMBL/GenBank/DDBJ databases">
        <authorList>
            <person name="Sun Q."/>
            <person name="Zhou Y."/>
        </authorList>
    </citation>
    <scope>NUCLEOTIDE SEQUENCE</scope>
    <source>
        <strain evidence="4">CGMCC 1.15519</strain>
    </source>
</reference>
<keyword evidence="1" id="KW-0812">Transmembrane</keyword>
<dbReference type="NCBIfam" id="TIGR02595">
    <property type="entry name" value="PEP_CTERM"/>
    <property type="match status" value="1"/>
</dbReference>
<dbReference type="NCBIfam" id="NF035944">
    <property type="entry name" value="PEPxxWA-CTERM"/>
    <property type="match status" value="1"/>
</dbReference>
<organism evidence="4 5">
    <name type="scientific">Sandarakinorhabdus glacialis</name>
    <dbReference type="NCBI Taxonomy" id="1614636"/>
    <lineage>
        <taxon>Bacteria</taxon>
        <taxon>Pseudomonadati</taxon>
        <taxon>Pseudomonadota</taxon>
        <taxon>Alphaproteobacteria</taxon>
        <taxon>Sphingomonadales</taxon>
        <taxon>Sphingosinicellaceae</taxon>
        <taxon>Sandarakinorhabdus</taxon>
    </lineage>
</organism>
<feature type="transmembrane region" description="Helical" evidence="1">
    <location>
        <begin position="70"/>
        <end position="95"/>
    </location>
</feature>
<feature type="domain" description="Ice-binding protein C-terminal" evidence="3">
    <location>
        <begin position="152"/>
        <end position="177"/>
    </location>
</feature>
<dbReference type="Proteomes" id="UP000635071">
    <property type="component" value="Unassembled WGS sequence"/>
</dbReference>
<evidence type="ECO:0000313" key="4">
    <source>
        <dbReference type="EMBL" id="GGE05546.1"/>
    </source>
</evidence>
<gene>
    <name evidence="4" type="ORF">GCM10011529_09910</name>
</gene>
<sequence>MKKLLFAAVALCAANAANAATIVFNFDDLGDQVAVPVNYGGAAWSGFTTVSGFGATSFPNIAYTSSAIGILNYAAGFSSLSFAAGVFAPGTFSVYSGLGGSGTLLGSLTIGNPPASPSAFFNTGVSFSGTGRSVLVTGGADSVGWDSVTLNSVPEPESWVMLIAGFGLVGAVARRRRSIAAV</sequence>
<reference evidence="4" key="1">
    <citation type="journal article" date="2014" name="Int. J. Syst. Evol. Microbiol.">
        <title>Complete genome sequence of Corynebacterium casei LMG S-19264T (=DSM 44701T), isolated from a smear-ripened cheese.</title>
        <authorList>
            <consortium name="US DOE Joint Genome Institute (JGI-PGF)"/>
            <person name="Walter F."/>
            <person name="Albersmeier A."/>
            <person name="Kalinowski J."/>
            <person name="Ruckert C."/>
        </authorList>
    </citation>
    <scope>NUCLEOTIDE SEQUENCE</scope>
    <source>
        <strain evidence="4">CGMCC 1.15519</strain>
    </source>
</reference>
<dbReference type="EMBL" id="BMJM01000003">
    <property type="protein sequence ID" value="GGE05546.1"/>
    <property type="molecule type" value="Genomic_DNA"/>
</dbReference>
<proteinExistence type="predicted"/>
<dbReference type="InterPro" id="IPR013424">
    <property type="entry name" value="Ice-binding_C"/>
</dbReference>
<evidence type="ECO:0000313" key="5">
    <source>
        <dbReference type="Proteomes" id="UP000635071"/>
    </source>
</evidence>
<protein>
    <recommendedName>
        <fullName evidence="3">Ice-binding protein C-terminal domain-containing protein</fullName>
    </recommendedName>
</protein>
<accession>A0A916ZPE1</accession>
<feature type="chain" id="PRO_5036765361" description="Ice-binding protein C-terminal domain-containing protein" evidence="2">
    <location>
        <begin position="20"/>
        <end position="182"/>
    </location>
</feature>
<dbReference type="RefSeq" id="WP_188761834.1">
    <property type="nucleotide sequence ID" value="NZ_BMJM01000003.1"/>
</dbReference>
<dbReference type="Pfam" id="PF07589">
    <property type="entry name" value="PEP-CTERM"/>
    <property type="match status" value="1"/>
</dbReference>
<evidence type="ECO:0000259" key="3">
    <source>
        <dbReference type="Pfam" id="PF07589"/>
    </source>
</evidence>
<feature type="transmembrane region" description="Helical" evidence="1">
    <location>
        <begin position="158"/>
        <end position="174"/>
    </location>
</feature>
<comment type="caution">
    <text evidence="4">The sequence shown here is derived from an EMBL/GenBank/DDBJ whole genome shotgun (WGS) entry which is preliminary data.</text>
</comment>
<keyword evidence="1" id="KW-0472">Membrane</keyword>
<keyword evidence="2" id="KW-0732">Signal</keyword>
<dbReference type="AlphaFoldDB" id="A0A916ZPE1"/>
<feature type="signal peptide" evidence="2">
    <location>
        <begin position="1"/>
        <end position="19"/>
    </location>
</feature>
<keyword evidence="5" id="KW-1185">Reference proteome</keyword>
<keyword evidence="1" id="KW-1133">Transmembrane helix</keyword>
<name>A0A916ZPE1_9SPHN</name>
<feature type="transmembrane region" description="Helical" evidence="1">
    <location>
        <begin position="43"/>
        <end position="63"/>
    </location>
</feature>
<evidence type="ECO:0000256" key="2">
    <source>
        <dbReference type="SAM" id="SignalP"/>
    </source>
</evidence>